<feature type="signal peptide" evidence="2">
    <location>
        <begin position="1"/>
        <end position="19"/>
    </location>
</feature>
<name>A0ABU2ZPR0_9ALTE</name>
<organism evidence="4 5">
    <name type="scientific">Glaciecola petra</name>
    <dbReference type="NCBI Taxonomy" id="3075602"/>
    <lineage>
        <taxon>Bacteria</taxon>
        <taxon>Pseudomonadati</taxon>
        <taxon>Pseudomonadota</taxon>
        <taxon>Gammaproteobacteria</taxon>
        <taxon>Alteromonadales</taxon>
        <taxon>Alteromonadaceae</taxon>
        <taxon>Glaciecola</taxon>
    </lineage>
</organism>
<dbReference type="InterPro" id="IPR000160">
    <property type="entry name" value="GGDEF_dom"/>
</dbReference>
<reference evidence="4 5" key="1">
    <citation type="submission" date="2023-09" db="EMBL/GenBank/DDBJ databases">
        <authorList>
            <person name="Rey-Velasco X."/>
        </authorList>
    </citation>
    <scope>NUCLEOTIDE SEQUENCE [LARGE SCALE GENOMIC DNA]</scope>
    <source>
        <strain evidence="4 5">P117</strain>
    </source>
</reference>
<dbReference type="RefSeq" id="WP_311368079.1">
    <property type="nucleotide sequence ID" value="NZ_JAVRHX010000001.1"/>
</dbReference>
<dbReference type="PROSITE" id="PS50887">
    <property type="entry name" value="GGDEF"/>
    <property type="match status" value="1"/>
</dbReference>
<dbReference type="SMART" id="SM00267">
    <property type="entry name" value="GGDEF"/>
    <property type="match status" value="1"/>
</dbReference>
<accession>A0ABU2ZPR0</accession>
<dbReference type="GO" id="GO:0052621">
    <property type="term" value="F:diguanylate cyclase activity"/>
    <property type="evidence" value="ECO:0007669"/>
    <property type="project" value="UniProtKB-EC"/>
</dbReference>
<evidence type="ECO:0000256" key="2">
    <source>
        <dbReference type="SAM" id="SignalP"/>
    </source>
</evidence>
<dbReference type="NCBIfam" id="TIGR00254">
    <property type="entry name" value="GGDEF"/>
    <property type="match status" value="1"/>
</dbReference>
<keyword evidence="1" id="KW-1133">Transmembrane helix</keyword>
<evidence type="ECO:0000259" key="3">
    <source>
        <dbReference type="PROSITE" id="PS50887"/>
    </source>
</evidence>
<dbReference type="Gene3D" id="3.30.70.270">
    <property type="match status" value="1"/>
</dbReference>
<dbReference type="SUPFAM" id="SSF48452">
    <property type="entry name" value="TPR-like"/>
    <property type="match status" value="1"/>
</dbReference>
<protein>
    <submittedName>
        <fullName evidence="4">Diguanylate cyclase</fullName>
        <ecNumber evidence="4">2.7.7.65</ecNumber>
    </submittedName>
</protein>
<evidence type="ECO:0000313" key="5">
    <source>
        <dbReference type="Proteomes" id="UP001253545"/>
    </source>
</evidence>
<evidence type="ECO:0000256" key="1">
    <source>
        <dbReference type="SAM" id="Phobius"/>
    </source>
</evidence>
<keyword evidence="4" id="KW-0548">Nucleotidyltransferase</keyword>
<evidence type="ECO:0000313" key="4">
    <source>
        <dbReference type="EMBL" id="MDT0594614.1"/>
    </source>
</evidence>
<keyword evidence="5" id="KW-1185">Reference proteome</keyword>
<dbReference type="Proteomes" id="UP001253545">
    <property type="component" value="Unassembled WGS sequence"/>
</dbReference>
<sequence>MYKRVLATLFVLSISMAQADEIQDFIDESYTPTFDCPVPEKLSEIEAILLRDDLSIQQRFALHSQKTHALICAGKFLDAQEMLKVLMASDDVDRESHYYASAIYQYGFIYDVQGVDDKCTYYGLAEDLSSESYIDVKTSATLALLTECSHGKSEVDELLIKIFDLLEKVTVSGDQAAMAHAHNRVGLYYSKIGLHSLAQAQYLLAVEKAESIYTDENKLAILVSAFSAAMSSHNIEDAEQILERFIALNQNVNTVQTNFLQYLSEAKFFAIQNNSEKLEATLVNWRAIKDQTQSVVYAGFLRWFEAELCLLNQDKACLQDFIQIEENESEQYINQVRNHADYLHFSTRLHLFMGNTELASRDLEATIELFKRRQLQLQEFNRVLNVSSLQNEIKLLENQLSQHEGEHVSIWLLVGLVLVVIAFGVLYLFSRKQSASKGIDAITGLMTGASLISSLNRLSAPSNGKTNALAIFDIANFTQVNLKIGIDKRDYILKQITKTMINVTRDSDIVGIIGSSQFVLCLTDIEEDSAESFFERVKEALGKTFKNESSNKTISVDSSMSVYYETESFTDVDEILENLMLSLSLNSD</sequence>
<dbReference type="EC" id="2.7.7.65" evidence="4"/>
<feature type="domain" description="GGDEF" evidence="3">
    <location>
        <begin position="465"/>
        <end position="588"/>
    </location>
</feature>
<feature type="transmembrane region" description="Helical" evidence="1">
    <location>
        <begin position="408"/>
        <end position="429"/>
    </location>
</feature>
<keyword evidence="4" id="KW-0808">Transferase</keyword>
<feature type="chain" id="PRO_5045725066" evidence="2">
    <location>
        <begin position="20"/>
        <end position="588"/>
    </location>
</feature>
<dbReference type="InterPro" id="IPR029787">
    <property type="entry name" value="Nucleotide_cyclase"/>
</dbReference>
<dbReference type="Pfam" id="PF00990">
    <property type="entry name" value="GGDEF"/>
    <property type="match status" value="1"/>
</dbReference>
<dbReference type="EMBL" id="JAVRHX010000001">
    <property type="protein sequence ID" value="MDT0594614.1"/>
    <property type="molecule type" value="Genomic_DNA"/>
</dbReference>
<keyword evidence="1" id="KW-0472">Membrane</keyword>
<dbReference type="InterPro" id="IPR043128">
    <property type="entry name" value="Rev_trsase/Diguanyl_cyclase"/>
</dbReference>
<comment type="caution">
    <text evidence="4">The sequence shown here is derived from an EMBL/GenBank/DDBJ whole genome shotgun (WGS) entry which is preliminary data.</text>
</comment>
<dbReference type="SUPFAM" id="SSF55073">
    <property type="entry name" value="Nucleotide cyclase"/>
    <property type="match status" value="1"/>
</dbReference>
<proteinExistence type="predicted"/>
<gene>
    <name evidence="4" type="ORF">RM552_07140</name>
</gene>
<keyword evidence="2" id="KW-0732">Signal</keyword>
<dbReference type="InterPro" id="IPR011990">
    <property type="entry name" value="TPR-like_helical_dom_sf"/>
</dbReference>
<keyword evidence="1" id="KW-0812">Transmembrane</keyword>